<dbReference type="EC" id="1.-.-.-" evidence="18"/>
<keyword evidence="8 18" id="KW-0479">Metal-binding</keyword>
<evidence type="ECO:0000313" key="23">
    <source>
        <dbReference type="EMBL" id="RDW26453.1"/>
    </source>
</evidence>
<dbReference type="EMBL" id="KZ857333">
    <property type="protein sequence ID" value="RDW26453.1"/>
    <property type="molecule type" value="Genomic_DNA"/>
</dbReference>
<dbReference type="VEuPathDB" id="FungiDB:YALI1_F17082g"/>
<reference evidence="23 24" key="1">
    <citation type="submission" date="2018-07" db="EMBL/GenBank/DDBJ databases">
        <title>Draft Genome Assemblies for Five Robust Yarrowia lipolytica Strains Exhibiting High Lipid Production and Pentose Sugar Utilization and Sugar Alcohol Secretion from Undetoxified Lignocellulosic Biomass Hydrolysates.</title>
        <authorList>
            <consortium name="DOE Joint Genome Institute"/>
            <person name="Walker C."/>
            <person name="Ryu S."/>
            <person name="Na H."/>
            <person name="Zane M."/>
            <person name="LaButti K."/>
            <person name="Lipzen A."/>
            <person name="Haridas S."/>
            <person name="Barry K."/>
            <person name="Grigoriev I.V."/>
            <person name="Quarterman J."/>
            <person name="Slininger P."/>
            <person name="Dien B."/>
            <person name="Trinh C.T."/>
        </authorList>
    </citation>
    <scope>NUCLEOTIDE SEQUENCE [LARGE SCALE GENOMIC DNA]</scope>
    <source>
        <strain evidence="23 24">YB392</strain>
    </source>
</reference>
<comment type="cofactor">
    <cofactor evidence="20">
        <name>Fe cation</name>
        <dbReference type="ChEBI" id="CHEBI:24875"/>
    </cofactor>
</comment>
<evidence type="ECO:0000256" key="18">
    <source>
        <dbReference type="PIRNR" id="PIRNR005149"/>
    </source>
</evidence>
<organism evidence="23 24">
    <name type="scientific">Yarrowia lipolytica</name>
    <name type="common">Candida lipolytica</name>
    <dbReference type="NCBI Taxonomy" id="4952"/>
    <lineage>
        <taxon>Eukaryota</taxon>
        <taxon>Fungi</taxon>
        <taxon>Dikarya</taxon>
        <taxon>Ascomycota</taxon>
        <taxon>Saccharomycotina</taxon>
        <taxon>Dipodascomycetes</taxon>
        <taxon>Dipodascales</taxon>
        <taxon>Dipodascales incertae sedis</taxon>
        <taxon>Yarrowia</taxon>
    </lineage>
</organism>
<feature type="binding site" evidence="19">
    <location>
        <position position="306"/>
    </location>
    <ligand>
        <name>Zn(2+)</name>
        <dbReference type="ChEBI" id="CHEBI:29105"/>
        <label>1</label>
    </ligand>
</feature>
<evidence type="ECO:0000256" key="6">
    <source>
        <dbReference type="ARBA" id="ARBA00022617"/>
    </source>
</evidence>
<dbReference type="InterPro" id="IPR014430">
    <property type="entry name" value="Scs7"/>
</dbReference>
<feature type="binding site" evidence="19">
    <location>
        <position position="251"/>
    </location>
    <ligand>
        <name>Zn(2+)</name>
        <dbReference type="ChEBI" id="CHEBI:29105"/>
        <label>1</label>
    </ligand>
</feature>
<evidence type="ECO:0000256" key="9">
    <source>
        <dbReference type="ARBA" id="ARBA00022824"/>
    </source>
</evidence>
<evidence type="ECO:0000256" key="3">
    <source>
        <dbReference type="ARBA" id="ARBA00005189"/>
    </source>
</evidence>
<feature type="binding site" evidence="19">
    <location>
        <position position="329"/>
    </location>
    <ligand>
        <name>Zn(2+)</name>
        <dbReference type="ChEBI" id="CHEBI:29105"/>
        <label>1</label>
    </ligand>
</feature>
<keyword evidence="15 18" id="KW-0443">Lipid metabolism</keyword>
<evidence type="ECO:0000256" key="5">
    <source>
        <dbReference type="ARBA" id="ARBA00022516"/>
    </source>
</evidence>
<evidence type="ECO:0000256" key="21">
    <source>
        <dbReference type="SAM" id="Phobius"/>
    </source>
</evidence>
<evidence type="ECO:0000313" key="24">
    <source>
        <dbReference type="Proteomes" id="UP000256601"/>
    </source>
</evidence>
<evidence type="ECO:0000256" key="10">
    <source>
        <dbReference type="ARBA" id="ARBA00022832"/>
    </source>
</evidence>
<dbReference type="PROSITE" id="PS50255">
    <property type="entry name" value="CYTOCHROME_B5_2"/>
    <property type="match status" value="1"/>
</dbReference>
<evidence type="ECO:0000256" key="12">
    <source>
        <dbReference type="ARBA" id="ARBA00022989"/>
    </source>
</evidence>
<evidence type="ECO:0000256" key="19">
    <source>
        <dbReference type="PIRSR" id="PIRSR005149-1"/>
    </source>
</evidence>
<evidence type="ECO:0000256" key="1">
    <source>
        <dbReference type="ARBA" id="ARBA00004477"/>
    </source>
</evidence>
<comment type="function">
    <text evidence="18">Ceramide hydroxylase involved in the hydroxylation of sphingolipid-associated very long chain fatty acids. Postulated to hydroxylate the very long chain fatty acid of dihydroceramides and phytoceramides at C-2.</text>
</comment>
<feature type="domain" description="Cytochrome b5 heme-binding" evidence="22">
    <location>
        <begin position="4"/>
        <end position="85"/>
    </location>
</feature>
<dbReference type="AlphaFoldDB" id="A0A371C816"/>
<dbReference type="SUPFAM" id="SSF55856">
    <property type="entry name" value="Cytochrome b5-like heme/steroid binding domain"/>
    <property type="match status" value="1"/>
</dbReference>
<feature type="binding site" description="axial binding residue" evidence="20">
    <location>
        <position position="67"/>
    </location>
    <ligand>
        <name>heme</name>
        <dbReference type="ChEBI" id="CHEBI:30413"/>
    </ligand>
    <ligandPart>
        <name>Fe</name>
        <dbReference type="ChEBI" id="CHEBI:18248"/>
    </ligandPart>
</feature>
<evidence type="ECO:0000256" key="4">
    <source>
        <dbReference type="ARBA" id="ARBA00005747"/>
    </source>
</evidence>
<keyword evidence="13 18" id="KW-0560">Oxidoreductase</keyword>
<evidence type="ECO:0000256" key="2">
    <source>
        <dbReference type="ARBA" id="ARBA00004991"/>
    </source>
</evidence>
<feature type="binding site" evidence="19">
    <location>
        <position position="310"/>
    </location>
    <ligand>
        <name>Zn(2+)</name>
        <dbReference type="ChEBI" id="CHEBI:29105"/>
        <label>1</label>
    </ligand>
</feature>
<dbReference type="InterPro" id="IPR006694">
    <property type="entry name" value="Fatty_acid_hydroxylase"/>
</dbReference>
<feature type="transmembrane region" description="Helical" evidence="21">
    <location>
        <begin position="261"/>
        <end position="279"/>
    </location>
</feature>
<feature type="binding site" evidence="19">
    <location>
        <position position="224"/>
    </location>
    <ligand>
        <name>Zn(2+)</name>
        <dbReference type="ChEBI" id="CHEBI:29105"/>
        <label>1</label>
    </ligand>
</feature>
<protein>
    <recommendedName>
        <fullName evidence="18">Ceramide very long chain fatty acid hydroxylase</fullName>
        <ecNumber evidence="18">1.-.-.-</ecNumber>
    </recommendedName>
</protein>
<keyword evidence="16 18" id="KW-0472">Membrane</keyword>
<evidence type="ECO:0000259" key="22">
    <source>
        <dbReference type="PROSITE" id="PS50255"/>
    </source>
</evidence>
<dbReference type="PROSITE" id="PS00191">
    <property type="entry name" value="CYTOCHROME_B5_1"/>
    <property type="match status" value="1"/>
</dbReference>
<dbReference type="GO" id="GO:0006633">
    <property type="term" value="P:fatty acid biosynthetic process"/>
    <property type="evidence" value="ECO:0007669"/>
    <property type="project" value="UniProtKB-KW"/>
</dbReference>
<gene>
    <name evidence="23" type="ORF">B0I71DRAFT_31721</name>
</gene>
<dbReference type="Gene3D" id="3.10.120.10">
    <property type="entry name" value="Cytochrome b5-like heme/steroid binding domain"/>
    <property type="match status" value="1"/>
</dbReference>
<keyword evidence="14 18" id="KW-0408">Iron</keyword>
<dbReference type="GO" id="GO:0080132">
    <property type="term" value="F:fatty acid 2-hydroxylase activity"/>
    <property type="evidence" value="ECO:0007669"/>
    <property type="project" value="InterPro"/>
</dbReference>
<dbReference type="GO" id="GO:0020037">
    <property type="term" value="F:heme binding"/>
    <property type="evidence" value="ECO:0007669"/>
    <property type="project" value="InterPro"/>
</dbReference>
<evidence type="ECO:0000256" key="11">
    <source>
        <dbReference type="ARBA" id="ARBA00022833"/>
    </source>
</evidence>
<feature type="binding site" description="axial binding residue" evidence="20">
    <location>
        <position position="40"/>
    </location>
    <ligand>
        <name>heme</name>
        <dbReference type="ChEBI" id="CHEBI:30413"/>
    </ligand>
    <ligandPart>
        <name>Fe</name>
        <dbReference type="ChEBI" id="CHEBI:18248"/>
    </ligandPart>
</feature>
<evidence type="ECO:0000256" key="8">
    <source>
        <dbReference type="ARBA" id="ARBA00022723"/>
    </source>
</evidence>
<keyword evidence="17 18" id="KW-0275">Fatty acid biosynthesis</keyword>
<comment type="subcellular location">
    <subcellularLocation>
        <location evidence="1">Endoplasmic reticulum membrane</location>
        <topology evidence="1">Multi-pass membrane protein</topology>
    </subcellularLocation>
</comment>
<sequence length="362" mass="42133">MTNLPLLTRKEVESHNTKSSCYVTVDNLKVYDVSSFLEEHPGGGDLIVDFAGKDVTEIMGDLVSHEHSEAAYEMLDELYLVGILATPEQEAKLLTRENRHDFKLEKNAEDELTVTTDFTRDYKTNQFLDLNKPLLMQVLRAKWTKEFYLEQVHKPRHYGNGSAPIFGNILEPLSKTPWFVVPCLWIPVDLYCIYLSAQGLPFYCIIPMFAFGLFVWTFIEYGLHRFAFHLDDHLPRYQVAYALHFLLHGVHHYLPMDKMRLVLPPTLGVILITPFYFLAFALFPYYWAYAGFAGAFLGYIMYDCTHYFLHHMNLPPYFKALKKYHLDHHYKNYELGFGVTSSFWDKVFNTELVETSVKSKGL</sequence>
<comment type="pathway">
    <text evidence="3">Lipid metabolism.</text>
</comment>
<accession>A0A371C816</accession>
<dbReference type="GO" id="GO:0051999">
    <property type="term" value="P:mannosyl-inositol phosphorylceramide biosynthetic process"/>
    <property type="evidence" value="ECO:0007669"/>
    <property type="project" value="EnsemblFungi"/>
</dbReference>
<dbReference type="OMA" id="WTIIEYV"/>
<feature type="binding site" evidence="19">
    <location>
        <position position="248"/>
    </location>
    <ligand>
        <name>Zn(2+)</name>
        <dbReference type="ChEBI" id="CHEBI:29105"/>
        <label>1</label>
    </ligand>
</feature>
<comment type="similarity">
    <text evidence="4 18">Belongs to the sterol desaturase family. SCS7 subfamily.</text>
</comment>
<feature type="binding site" evidence="19">
    <location>
        <position position="229"/>
    </location>
    <ligand>
        <name>Zn(2+)</name>
        <dbReference type="ChEBI" id="CHEBI:29105"/>
        <label>1</label>
    </ligand>
</feature>
<keyword evidence="6 20" id="KW-0349">Heme</keyword>
<keyword evidence="10 18" id="KW-0276">Fatty acid metabolism</keyword>
<feature type="binding site" evidence="19">
    <location>
        <position position="252"/>
    </location>
    <ligand>
        <name>Zn(2+)</name>
        <dbReference type="ChEBI" id="CHEBI:29105"/>
        <label>1</label>
    </ligand>
</feature>
<evidence type="ECO:0000256" key="16">
    <source>
        <dbReference type="ARBA" id="ARBA00023136"/>
    </source>
</evidence>
<dbReference type="PIRSF" id="PIRSF005149">
    <property type="entry name" value="IPC-B_HD"/>
    <property type="match status" value="1"/>
</dbReference>
<feature type="transmembrane region" description="Helical" evidence="21">
    <location>
        <begin position="285"/>
        <end position="302"/>
    </location>
</feature>
<keyword evidence="7 21" id="KW-0812">Transmembrane</keyword>
<evidence type="ECO:0000256" key="17">
    <source>
        <dbReference type="ARBA" id="ARBA00023160"/>
    </source>
</evidence>
<evidence type="ECO:0000256" key="7">
    <source>
        <dbReference type="ARBA" id="ARBA00022692"/>
    </source>
</evidence>
<evidence type="ECO:0000256" key="20">
    <source>
        <dbReference type="PIRSR" id="PIRSR005149-50"/>
    </source>
</evidence>
<dbReference type="VEuPathDB" id="FungiDB:YALI0_F12749g"/>
<dbReference type="PANTHER" id="PTHR12863:SF1">
    <property type="entry name" value="FATTY ACID 2-HYDROXYLASE"/>
    <property type="match status" value="1"/>
</dbReference>
<dbReference type="InterPro" id="IPR001199">
    <property type="entry name" value="Cyt_B5-like_heme/steroid-bd"/>
</dbReference>
<dbReference type="PANTHER" id="PTHR12863">
    <property type="entry name" value="FATTY ACID HYDROXYLASE"/>
    <property type="match status" value="1"/>
</dbReference>
<dbReference type="InterPro" id="IPR036400">
    <property type="entry name" value="Cyt_B5-like_heme/steroid_sf"/>
</dbReference>
<proteinExistence type="inferred from homology"/>
<feature type="binding site" evidence="19">
    <location>
        <position position="325"/>
    </location>
    <ligand>
        <name>Zn(2+)</name>
        <dbReference type="ChEBI" id="CHEBI:29105"/>
        <label>1</label>
    </ligand>
</feature>
<evidence type="ECO:0000256" key="13">
    <source>
        <dbReference type="ARBA" id="ARBA00023002"/>
    </source>
</evidence>
<keyword evidence="5 18" id="KW-0444">Lipid biosynthesis</keyword>
<dbReference type="Proteomes" id="UP000256601">
    <property type="component" value="Unassembled WGS sequence"/>
</dbReference>
<dbReference type="Pfam" id="PF00173">
    <property type="entry name" value="Cyt-b5"/>
    <property type="match status" value="1"/>
</dbReference>
<dbReference type="GO" id="GO:0005789">
    <property type="term" value="C:endoplasmic reticulum membrane"/>
    <property type="evidence" value="ECO:0007669"/>
    <property type="project" value="UniProtKB-SubCell"/>
</dbReference>
<keyword evidence="11 19" id="KW-0862">Zinc</keyword>
<comment type="pathway">
    <text evidence="2">Sphingolipid metabolism.</text>
</comment>
<feature type="transmembrane region" description="Helical" evidence="21">
    <location>
        <begin position="200"/>
        <end position="219"/>
    </location>
</feature>
<evidence type="ECO:0000256" key="14">
    <source>
        <dbReference type="ARBA" id="ARBA00023004"/>
    </source>
</evidence>
<dbReference type="InterPro" id="IPR018506">
    <property type="entry name" value="Cyt_B5_heme-BS"/>
</dbReference>
<keyword evidence="12 21" id="KW-1133">Transmembrane helix</keyword>
<dbReference type="Pfam" id="PF04116">
    <property type="entry name" value="FA_hydroxylase"/>
    <property type="match status" value="1"/>
</dbReference>
<feature type="binding site" evidence="19">
    <location>
        <position position="328"/>
    </location>
    <ligand>
        <name>Zn(2+)</name>
        <dbReference type="ChEBI" id="CHEBI:29105"/>
        <label>1</label>
    </ligand>
</feature>
<keyword evidence="9 18" id="KW-0256">Endoplasmic reticulum</keyword>
<dbReference type="GO" id="GO:0005506">
    <property type="term" value="F:iron ion binding"/>
    <property type="evidence" value="ECO:0007669"/>
    <property type="project" value="UniProtKB-UniRule"/>
</dbReference>
<dbReference type="PRINTS" id="PR00363">
    <property type="entry name" value="CYTOCHROMEB5"/>
</dbReference>
<name>A0A371C816_YARLL</name>
<feature type="transmembrane region" description="Helical" evidence="21">
    <location>
        <begin position="239"/>
        <end position="254"/>
    </location>
</feature>
<dbReference type="SMART" id="SM01117">
    <property type="entry name" value="Cyt-b5"/>
    <property type="match status" value="1"/>
</dbReference>
<evidence type="ECO:0000256" key="15">
    <source>
        <dbReference type="ARBA" id="ARBA00023098"/>
    </source>
</evidence>
<comment type="cofactor">
    <cofactor evidence="18 19">
        <name>Zn(2+)</name>
        <dbReference type="ChEBI" id="CHEBI:29105"/>
    </cofactor>
    <text evidence="18 19">Binds 2 Zn(2+) ions per subunit that likely form a catalytic dimetal center.</text>
</comment>